<dbReference type="InterPro" id="IPR016391">
    <property type="entry name" value="Coatomer_asu"/>
</dbReference>
<evidence type="ECO:0000256" key="12">
    <source>
        <dbReference type="SAM" id="MobiDB-lite"/>
    </source>
</evidence>
<evidence type="ECO:0000256" key="5">
    <source>
        <dbReference type="ARBA" id="ARBA00022737"/>
    </source>
</evidence>
<dbReference type="InterPro" id="IPR036322">
    <property type="entry name" value="WD40_repeat_dom_sf"/>
</dbReference>
<keyword evidence="2 10" id="KW-0813">Transport</keyword>
<feature type="domain" description="Coatomer alpha subunit C-terminal" evidence="14">
    <location>
        <begin position="827"/>
        <end position="1233"/>
    </location>
</feature>
<evidence type="ECO:0000256" key="2">
    <source>
        <dbReference type="ARBA" id="ARBA00022448"/>
    </source>
</evidence>
<dbReference type="InterPro" id="IPR010714">
    <property type="entry name" value="Coatomer_asu_C"/>
</dbReference>
<dbReference type="SUPFAM" id="SSF50978">
    <property type="entry name" value="WD40 repeat-like"/>
    <property type="match status" value="1"/>
</dbReference>
<keyword evidence="5" id="KW-0677">Repeat</keyword>
<dbReference type="PROSITE" id="PS50082">
    <property type="entry name" value="WD_REPEATS_2"/>
    <property type="match status" value="6"/>
</dbReference>
<feature type="repeat" description="WD" evidence="11">
    <location>
        <begin position="7"/>
        <end position="48"/>
    </location>
</feature>
<reference evidence="16" key="1">
    <citation type="submission" date="2022-06" db="EMBL/GenBank/DDBJ databases">
        <authorList>
            <consortium name="SYNGENTA / RWTH Aachen University"/>
        </authorList>
    </citation>
    <scope>NUCLEOTIDE SEQUENCE</scope>
</reference>
<name>A0AAV0BQ85_PHAPC</name>
<feature type="repeat" description="WD" evidence="11">
    <location>
        <begin position="207"/>
        <end position="248"/>
    </location>
</feature>
<dbReference type="InterPro" id="IPR020472">
    <property type="entry name" value="WD40_PAC1"/>
</dbReference>
<feature type="repeat" description="WD" evidence="11">
    <location>
        <begin position="49"/>
        <end position="90"/>
    </location>
</feature>
<protein>
    <recommendedName>
        <fullName evidence="10">Coatomer subunit alpha</fullName>
    </recommendedName>
</protein>
<feature type="domain" description="COPA/B TPR" evidence="15">
    <location>
        <begin position="619"/>
        <end position="774"/>
    </location>
</feature>
<keyword evidence="7 10" id="KW-0653">Protein transport</keyword>
<dbReference type="Gene3D" id="2.130.10.10">
    <property type="entry name" value="YVTN repeat-like/Quinoprotein amine dehydrogenase"/>
    <property type="match status" value="2"/>
</dbReference>
<evidence type="ECO:0000256" key="7">
    <source>
        <dbReference type="ARBA" id="ARBA00022927"/>
    </source>
</evidence>
<feature type="compositionally biased region" description="Acidic residues" evidence="12">
    <location>
        <begin position="905"/>
        <end position="918"/>
    </location>
</feature>
<dbReference type="InterPro" id="IPR001680">
    <property type="entry name" value="WD40_rpt"/>
</dbReference>
<dbReference type="AlphaFoldDB" id="A0AAV0BQ85"/>
<dbReference type="PANTHER" id="PTHR19876">
    <property type="entry name" value="COATOMER"/>
    <property type="match status" value="1"/>
</dbReference>
<dbReference type="InterPro" id="IPR050844">
    <property type="entry name" value="Coatomer_complex_subunit"/>
</dbReference>
<evidence type="ECO:0000313" key="17">
    <source>
        <dbReference type="Proteomes" id="UP001153365"/>
    </source>
</evidence>
<dbReference type="Pfam" id="PF23953">
    <property type="entry name" value="TPR_COPA_B"/>
    <property type="match status" value="1"/>
</dbReference>
<dbReference type="PIRSF" id="PIRSF003354">
    <property type="entry name" value="Coatomer_alpha_subunit"/>
    <property type="match status" value="1"/>
</dbReference>
<evidence type="ECO:0000256" key="1">
    <source>
        <dbReference type="ARBA" id="ARBA00004255"/>
    </source>
</evidence>
<dbReference type="InterPro" id="IPR019775">
    <property type="entry name" value="WD40_repeat_CS"/>
</dbReference>
<dbReference type="GO" id="GO:0006888">
    <property type="term" value="P:endoplasmic reticulum to Golgi vesicle-mediated transport"/>
    <property type="evidence" value="ECO:0007669"/>
    <property type="project" value="InterPro"/>
</dbReference>
<dbReference type="GO" id="GO:0030126">
    <property type="term" value="C:COPI vesicle coat"/>
    <property type="evidence" value="ECO:0007669"/>
    <property type="project" value="UniProtKB-UniRule"/>
</dbReference>
<evidence type="ECO:0000259" key="13">
    <source>
        <dbReference type="Pfam" id="PF04053"/>
    </source>
</evidence>
<comment type="caution">
    <text evidence="16">The sequence shown here is derived from an EMBL/GenBank/DDBJ whole genome shotgun (WGS) entry which is preliminary data.</text>
</comment>
<comment type="subcellular location">
    <subcellularLocation>
        <location evidence="10">Cytoplasm</location>
    </subcellularLocation>
    <subcellularLocation>
        <location evidence="1 10">Golgi apparatus membrane</location>
        <topology evidence="1 10">Peripheral membrane protein</topology>
        <orientation evidence="1">Cytoplasmic side</orientation>
    </subcellularLocation>
</comment>
<evidence type="ECO:0000256" key="10">
    <source>
        <dbReference type="PIRNR" id="PIRNR003354"/>
    </source>
</evidence>
<dbReference type="PANTHER" id="PTHR19876:SF1">
    <property type="entry name" value="COATOMER SUBUNIT ALPHA"/>
    <property type="match status" value="1"/>
</dbReference>
<evidence type="ECO:0000259" key="14">
    <source>
        <dbReference type="Pfam" id="PF06957"/>
    </source>
</evidence>
<gene>
    <name evidence="16" type="ORF">PPACK8108_LOCUS23852</name>
</gene>
<keyword evidence="9 10" id="KW-0472">Membrane</keyword>
<dbReference type="CDD" id="cd00200">
    <property type="entry name" value="WD40"/>
    <property type="match status" value="1"/>
</dbReference>
<dbReference type="Pfam" id="PF00400">
    <property type="entry name" value="WD40"/>
    <property type="match status" value="5"/>
</dbReference>
<dbReference type="GO" id="GO:0006891">
    <property type="term" value="P:intra-Golgi vesicle-mediated transport"/>
    <property type="evidence" value="ECO:0007669"/>
    <property type="project" value="TreeGrafter"/>
</dbReference>
<keyword evidence="3 10" id="KW-0963">Cytoplasm</keyword>
<dbReference type="SUPFAM" id="SSF82171">
    <property type="entry name" value="DPP6 N-terminal domain-like"/>
    <property type="match status" value="1"/>
</dbReference>
<dbReference type="Proteomes" id="UP001153365">
    <property type="component" value="Unassembled WGS sequence"/>
</dbReference>
<dbReference type="EMBL" id="CALTRL010006023">
    <property type="protein sequence ID" value="CAH7688819.1"/>
    <property type="molecule type" value="Genomic_DNA"/>
</dbReference>
<evidence type="ECO:0000256" key="11">
    <source>
        <dbReference type="PROSITE-ProRule" id="PRU00221"/>
    </source>
</evidence>
<dbReference type="Pfam" id="PF04053">
    <property type="entry name" value="B-prop_COPA_B_2nd"/>
    <property type="match status" value="1"/>
</dbReference>
<keyword evidence="4 11" id="KW-0853">WD repeat</keyword>
<evidence type="ECO:0000256" key="4">
    <source>
        <dbReference type="ARBA" id="ARBA00022574"/>
    </source>
</evidence>
<feature type="domain" description="COPA/B second beta-propeller" evidence="13">
    <location>
        <begin position="345"/>
        <end position="591"/>
    </location>
</feature>
<dbReference type="CDD" id="cd22948">
    <property type="entry name" value="Coatomer_WDAD_alpha"/>
    <property type="match status" value="1"/>
</dbReference>
<dbReference type="InterPro" id="IPR056176">
    <property type="entry name" value="TPR_COPA_B"/>
</dbReference>
<dbReference type="InterPro" id="IPR047312">
    <property type="entry name" value="Coatomer_alpha_WD-assoc_reg"/>
</dbReference>
<keyword evidence="17" id="KW-1185">Reference proteome</keyword>
<evidence type="ECO:0000256" key="8">
    <source>
        <dbReference type="ARBA" id="ARBA00023034"/>
    </source>
</evidence>
<dbReference type="SMART" id="SM00320">
    <property type="entry name" value="WD40"/>
    <property type="match status" value="7"/>
</dbReference>
<dbReference type="PRINTS" id="PR00320">
    <property type="entry name" value="GPROTEINBRPT"/>
</dbReference>
<dbReference type="FunFam" id="1.25.40.470:FF:000002">
    <property type="entry name" value="Coatomer subunit alpha"/>
    <property type="match status" value="1"/>
</dbReference>
<comment type="function">
    <text evidence="10">The coatomer is a cytosolic protein complex that binds to dilysine motifs and reversibly associates with Golgi non-clathrin-coated vesicles, which further mediate biosynthetic protein transport from the ER, via the Golgi up to the trans Golgi network.</text>
</comment>
<evidence type="ECO:0000256" key="6">
    <source>
        <dbReference type="ARBA" id="ARBA00022892"/>
    </source>
</evidence>
<organism evidence="16 17">
    <name type="scientific">Phakopsora pachyrhizi</name>
    <name type="common">Asian soybean rust disease fungus</name>
    <dbReference type="NCBI Taxonomy" id="170000"/>
    <lineage>
        <taxon>Eukaryota</taxon>
        <taxon>Fungi</taxon>
        <taxon>Dikarya</taxon>
        <taxon>Basidiomycota</taxon>
        <taxon>Pucciniomycotina</taxon>
        <taxon>Pucciniomycetes</taxon>
        <taxon>Pucciniales</taxon>
        <taxon>Phakopsoraceae</taxon>
        <taxon>Phakopsora</taxon>
    </lineage>
</organism>
<keyword evidence="8 10" id="KW-0333">Golgi apparatus</keyword>
<dbReference type="PROSITE" id="PS00678">
    <property type="entry name" value="WD_REPEATS_1"/>
    <property type="match status" value="1"/>
</dbReference>
<dbReference type="GO" id="GO:0000139">
    <property type="term" value="C:Golgi membrane"/>
    <property type="evidence" value="ECO:0007669"/>
    <property type="project" value="UniProtKB-SubCell"/>
</dbReference>
<evidence type="ECO:0000313" key="16">
    <source>
        <dbReference type="EMBL" id="CAH7688819.1"/>
    </source>
</evidence>
<evidence type="ECO:0000256" key="3">
    <source>
        <dbReference type="ARBA" id="ARBA00022490"/>
    </source>
</evidence>
<sequence length="1236" mass="137643">MQMLTKFESKSNRVKGIAFHPKLTLLAASLHSGSIQMWNFQMGTLVERFDEHDGPVRGIAFHPSQPLFVSGGDDYKIKVWNYKQRRCLFTLHGHLDYVRSVSFHREHPWILSASDDQTIRIWNWQSRQCIAILTGHNHYIMYAEFHPKDDYIVSCSMDQTVRVWDISGLRKKTTTAQPLSFEDQVQRANSGQADLFGNTDAVVKYVLEGHDRGVNWATFHPTLPLIVSCGDDRQIKLWRMSETKAWEVDTCRGHFNNISAVLFHPKHELIISDSEDKTIRVWDMGKRTAVQTFRRENDRFWVLTAHPELNLFAAGHDTGLIVFKLDRERPAFSLHGNTLFYIREKYVRVHDLSTGSDIGVISVKKLGSQYVQPRTLSFNPAERAVLVTSPAENGVYELVNLPKDMAAGEVRDSSSEGKRGSGHAALFVARNRFAVLDKNSQTIEIRDLSNSITKTIKCPSQTNDIFYGGTASLLLSTTTSVLLFDIQQQKTVAEITTPPVKYVVWSNDGSMVALLSKHTIMIASKTLGQHSLIHETIRIKSGAWDDSGIFVYSTLNHIKYALPQGDNGIIKTLDQPVYLTRVKGKMVHCLDRNAKPKGIPIDPTEYRFKLALVRNNYDEVLHIIRTSNLVGQSIIAYLQKKGFPEIALHFVQDKSTRFDLAIECGNLDVALETAKAIDRPESWSRLGQQALKQGNQKIVEIAYQKAKNFDRLSFLYLITGNTEKLNKMLKIAEMRGDHMSRFHNALYLGNSKARVAVLKDVGLYPLAYLTARSNGLLEEAQEVLEAAGLTEEELERLPQPKSVGLTLPVVVTATHGLNWPSVGTTESFFDRALTQASGLDANANPVDSVGASGPGHDPLDDWAADDGGIDAADGAAVEEAEEAWDIAGDKLPADASDPLQGGLDGAEDQEEGDADGEVQEGVQESELWVRNSPLAVDHIAAGSFETAMQLLNRQVGVVEFSPLKPLFLSTYRASKAYLSGSASLPPLEVYLRRDPEEVNPRNLLPVLARSLQSITRNELKAAYAHFRKAEFTEASTKFRSILQSLLLVVAKDEAEANELSELVITCREYLIGLSLEIERRRVASEEPDNLKRQLELAAYFTHCQLQSVHLVLALRLAMTTFSKSKNFTTAASFAKRLLDLQPAANVASQAKQVLSAGDRNPRDAIEIDYDQFSTFNICAASLTPIYQEQSDSTDKGGFVEDPFTGARYKAEYKGTVCKVSGVSEVGKKVSGLRSRI</sequence>
<comment type="subunit">
    <text evidence="10">Oligomeric complex that consists of at least the alpha, beta, beta', gamma, delta, epsilon and zeta subunits.</text>
</comment>
<dbReference type="FunFam" id="2.130.10.10:FF:000010">
    <property type="entry name" value="Coatomer subunit alpha"/>
    <property type="match status" value="1"/>
</dbReference>
<evidence type="ECO:0000256" key="9">
    <source>
        <dbReference type="ARBA" id="ARBA00023136"/>
    </source>
</evidence>
<dbReference type="InterPro" id="IPR015943">
    <property type="entry name" value="WD40/YVTN_repeat-like_dom_sf"/>
</dbReference>
<dbReference type="GO" id="GO:0005198">
    <property type="term" value="F:structural molecule activity"/>
    <property type="evidence" value="ECO:0007669"/>
    <property type="project" value="InterPro"/>
</dbReference>
<dbReference type="GO" id="GO:0006886">
    <property type="term" value="P:intracellular protein transport"/>
    <property type="evidence" value="ECO:0007669"/>
    <property type="project" value="UniProtKB-UniRule"/>
</dbReference>
<feature type="repeat" description="WD" evidence="11">
    <location>
        <begin position="91"/>
        <end position="132"/>
    </location>
</feature>
<feature type="repeat" description="WD" evidence="11">
    <location>
        <begin position="133"/>
        <end position="174"/>
    </location>
</feature>
<evidence type="ECO:0000259" key="15">
    <source>
        <dbReference type="Pfam" id="PF23953"/>
    </source>
</evidence>
<accession>A0AAV0BQ85</accession>
<dbReference type="Pfam" id="PF06957">
    <property type="entry name" value="COPI_C"/>
    <property type="match status" value="1"/>
</dbReference>
<dbReference type="PROSITE" id="PS50294">
    <property type="entry name" value="WD_REPEATS_REGION"/>
    <property type="match status" value="5"/>
</dbReference>
<dbReference type="InterPro" id="IPR006692">
    <property type="entry name" value="Beta-prop_COPA/B_2nd"/>
</dbReference>
<proteinExistence type="predicted"/>
<keyword evidence="6 10" id="KW-0931">ER-Golgi transport</keyword>
<feature type="repeat" description="WD" evidence="11">
    <location>
        <begin position="251"/>
        <end position="292"/>
    </location>
</feature>
<feature type="region of interest" description="Disordered" evidence="12">
    <location>
        <begin position="890"/>
        <end position="921"/>
    </location>
</feature>
<dbReference type="GO" id="GO:0006890">
    <property type="term" value="P:retrograde vesicle-mediated transport, Golgi to endoplasmic reticulum"/>
    <property type="evidence" value="ECO:0007669"/>
    <property type="project" value="TreeGrafter"/>
</dbReference>
<dbReference type="Gene3D" id="1.25.40.470">
    <property type="match status" value="1"/>
</dbReference>